<dbReference type="InterPro" id="IPR004046">
    <property type="entry name" value="GST_C"/>
</dbReference>
<gene>
    <name evidence="2" type="ORF">AKO1_010487</name>
</gene>
<evidence type="ECO:0000259" key="1">
    <source>
        <dbReference type="Pfam" id="PF00043"/>
    </source>
</evidence>
<organism evidence="2 3">
    <name type="scientific">Acrasis kona</name>
    <dbReference type="NCBI Taxonomy" id="1008807"/>
    <lineage>
        <taxon>Eukaryota</taxon>
        <taxon>Discoba</taxon>
        <taxon>Heterolobosea</taxon>
        <taxon>Tetramitia</taxon>
        <taxon>Eutetramitia</taxon>
        <taxon>Acrasidae</taxon>
        <taxon>Acrasis</taxon>
    </lineage>
</organism>
<dbReference type="InterPro" id="IPR036282">
    <property type="entry name" value="Glutathione-S-Trfase_C_sf"/>
</dbReference>
<evidence type="ECO:0000313" key="2">
    <source>
        <dbReference type="EMBL" id="KAL0489488.1"/>
    </source>
</evidence>
<accession>A0AAW2ZKH8</accession>
<keyword evidence="3" id="KW-1185">Reference proteome</keyword>
<dbReference type="Gene3D" id="1.20.1050.10">
    <property type="match status" value="1"/>
</dbReference>
<dbReference type="CDD" id="cd00299">
    <property type="entry name" value="GST_C_family"/>
    <property type="match status" value="1"/>
</dbReference>
<dbReference type="SUPFAM" id="SSF47616">
    <property type="entry name" value="GST C-terminal domain-like"/>
    <property type="match status" value="1"/>
</dbReference>
<reference evidence="2 3" key="1">
    <citation type="submission" date="2024-03" db="EMBL/GenBank/DDBJ databases">
        <title>The Acrasis kona genome and developmental transcriptomes reveal deep origins of eukaryotic multicellular pathways.</title>
        <authorList>
            <person name="Sheikh S."/>
            <person name="Fu C.-J."/>
            <person name="Brown M.W."/>
            <person name="Baldauf S.L."/>
        </authorList>
    </citation>
    <scope>NUCLEOTIDE SEQUENCE [LARGE SCALE GENOMIC DNA]</scope>
    <source>
        <strain evidence="2 3">ATCC MYA-3509</strain>
    </source>
</reference>
<feature type="domain" description="Glutathione S-transferase C-terminal" evidence="1">
    <location>
        <begin position="187"/>
        <end position="247"/>
    </location>
</feature>
<sequence>MWRKSAGSHDKVNVLITVPFEPSCEMSKWALDYFNVEYKEEKYVPVIHVVPVLYATRGITKTIIKTTNRSGKHWRTNYSVPVLLTKQHNIVHDAPQIMQFVNGCYSNKENTLYKSDFVFTLQKRFCKIGEHATRIALFFMLRDRLVFNKYLRLNFETQTIQTTIISLFYKRIKSVLNWNMRLNRDVINKSIEKVKDELLFVESLLSDGRKFLTGDEMTAADIAFSCMLSPVLCIQSAEGFSAALPHVDEVDDEFRHLVNACRDCVAGKFALWMFKEHRQSKARSYHNNDFIKSKL</sequence>
<dbReference type="Proteomes" id="UP001431209">
    <property type="component" value="Unassembled WGS sequence"/>
</dbReference>
<dbReference type="Pfam" id="PF00043">
    <property type="entry name" value="GST_C"/>
    <property type="match status" value="1"/>
</dbReference>
<proteinExistence type="predicted"/>
<comment type="caution">
    <text evidence="2">The sequence shown here is derived from an EMBL/GenBank/DDBJ whole genome shotgun (WGS) entry which is preliminary data.</text>
</comment>
<evidence type="ECO:0000313" key="3">
    <source>
        <dbReference type="Proteomes" id="UP001431209"/>
    </source>
</evidence>
<dbReference type="AlphaFoldDB" id="A0AAW2ZKH8"/>
<protein>
    <recommendedName>
        <fullName evidence="1">Glutathione S-transferase C-terminal domain-containing protein</fullName>
    </recommendedName>
</protein>
<name>A0AAW2ZKH8_9EUKA</name>
<dbReference type="EMBL" id="JAOPGA020001561">
    <property type="protein sequence ID" value="KAL0489488.1"/>
    <property type="molecule type" value="Genomic_DNA"/>
</dbReference>